<dbReference type="GO" id="GO:0046872">
    <property type="term" value="F:metal ion binding"/>
    <property type="evidence" value="ECO:0007669"/>
    <property type="project" value="InterPro"/>
</dbReference>
<name>A0A2T7NDR1_POMCA</name>
<dbReference type="InterPro" id="IPR037197">
    <property type="entry name" value="WWE_dom_sf"/>
</dbReference>
<feature type="compositionally biased region" description="Basic and acidic residues" evidence="1">
    <location>
        <begin position="316"/>
        <end position="327"/>
    </location>
</feature>
<dbReference type="PROSITE" id="PS51416">
    <property type="entry name" value="MIB_HERC2"/>
    <property type="match status" value="1"/>
</dbReference>
<organism evidence="4 5">
    <name type="scientific">Pomacea canaliculata</name>
    <name type="common">Golden apple snail</name>
    <dbReference type="NCBI Taxonomy" id="400727"/>
    <lineage>
        <taxon>Eukaryota</taxon>
        <taxon>Metazoa</taxon>
        <taxon>Spiralia</taxon>
        <taxon>Lophotrochozoa</taxon>
        <taxon>Mollusca</taxon>
        <taxon>Gastropoda</taxon>
        <taxon>Caenogastropoda</taxon>
        <taxon>Architaenioglossa</taxon>
        <taxon>Ampullarioidea</taxon>
        <taxon>Ampullariidae</taxon>
        <taxon>Pomacea</taxon>
    </lineage>
</organism>
<dbReference type="Pfam" id="PF02825">
    <property type="entry name" value="WWE"/>
    <property type="match status" value="1"/>
</dbReference>
<dbReference type="GO" id="GO:0016567">
    <property type="term" value="P:protein ubiquitination"/>
    <property type="evidence" value="ECO:0007669"/>
    <property type="project" value="InterPro"/>
</dbReference>
<dbReference type="Pfam" id="PF06701">
    <property type="entry name" value="MIB_HERC2"/>
    <property type="match status" value="1"/>
</dbReference>
<feature type="domain" description="MIB/HERC2" evidence="3">
    <location>
        <begin position="642"/>
        <end position="714"/>
    </location>
</feature>
<feature type="region of interest" description="Disordered" evidence="1">
    <location>
        <begin position="316"/>
        <end position="355"/>
    </location>
</feature>
<dbReference type="InterPro" id="IPR010606">
    <property type="entry name" value="Mib_Herc2"/>
</dbReference>
<proteinExistence type="predicted"/>
<evidence type="ECO:0008006" key="6">
    <source>
        <dbReference type="Google" id="ProtNLM"/>
    </source>
</evidence>
<sequence length="901" mass="103267">MANKEASPAIQYHIHSTQNLTVAEEITVVESAEIDGAESDADDVGVIHNGCTSRCTQTIGHIIRDSSGDTYITQNLNQLRVIVNHEAMDMLIKNDFRVDKVQDTVHKCLMRLNWNGEEILRKALTAFKLTLKEDMMPNLLKEVKDIILGGANLSKMLSLTEALFKDFSMKWLGIDLGSLVFIFEHKSEEDCKKTLEGQMCRVRRERIIDVLFKFLPSWVPRDYRLWDVSKYTLTDKDFLAWQSYPVSFYQGVYSEERSLLRIEQKLEEMLEKIKASLEQSVVTQIKEFAKKEMSEYLLHFKQETQYEQRLVHIDSGKPESIESEPKRSHVNTSHFEEHQQAMDGISSKPRQHQDNLNKKHPVFHAYSATSMSRPDLNSPLYSHFTKEDTDKKWLSDYNLQDQTLKSLHLQQVEKQSEDMSVEYKSTNTEPARETSPEKPPPPPDRASQSKDPEIVRMMDQVIHALADEDHPAPKARALDTILVLDTSDSVADQHLDALKAIAHTFVDGKPRIIMVTDGRPTDEATEHGKDLQTNINEVKFALVQLVTEFVSKKHKTTPSPIFWVPVGSNPDRETIGCVYKMVRKHPDMYQTKEQVLTVVTALAGNLEISEKDYIVEEVCRKQSEPDNEQVDADDFNGVFEDTERVKSGVLLPLGTRVVRGQDWKWGNQDKDQPGTVIQHRQKDNWIYVLWDHGTHNAYRYGDGGQFDVMQASHRPRILADSELIEVGVQVEKGKGWKSGEDVGDGKGVVIRKRKDGKIKVRWSNGYIGKYRFTSDKNSVLQVSEICYAMTKSEDSSHVLSEEDQGAVGGHDPSEGLGPRVWFWRESKIDEWHMYDPELQEKIQSEYKRRPEGSCVVRRNGLNRRVLFKTNQEKTVDKGLVYEVKSEVVSEGNYQEVLQKEI</sequence>
<reference evidence="4 5" key="1">
    <citation type="submission" date="2018-04" db="EMBL/GenBank/DDBJ databases">
        <title>The genome of golden apple snail Pomacea canaliculata provides insight into stress tolerance and invasive adaptation.</title>
        <authorList>
            <person name="Liu C."/>
            <person name="Liu B."/>
            <person name="Ren Y."/>
            <person name="Zhang Y."/>
            <person name="Wang H."/>
            <person name="Li S."/>
            <person name="Jiang F."/>
            <person name="Yin L."/>
            <person name="Zhang G."/>
            <person name="Qian W."/>
            <person name="Fan W."/>
        </authorList>
    </citation>
    <scope>NUCLEOTIDE SEQUENCE [LARGE SCALE GENOMIC DNA]</scope>
    <source>
        <strain evidence="4">SZHN2017</strain>
        <tissue evidence="4">Muscle</tissue>
    </source>
</reference>
<comment type="caution">
    <text evidence="4">The sequence shown here is derived from an EMBL/GenBank/DDBJ whole genome shotgun (WGS) entry which is preliminary data.</text>
</comment>
<dbReference type="InterPro" id="IPR037252">
    <property type="entry name" value="Mib_Herc2_sf"/>
</dbReference>
<dbReference type="InterPro" id="IPR004170">
    <property type="entry name" value="WWE_dom"/>
</dbReference>
<feature type="region of interest" description="Disordered" evidence="1">
    <location>
        <begin position="410"/>
        <end position="452"/>
    </location>
</feature>
<dbReference type="GO" id="GO:0004842">
    <property type="term" value="F:ubiquitin-protein transferase activity"/>
    <property type="evidence" value="ECO:0007669"/>
    <property type="project" value="InterPro"/>
</dbReference>
<evidence type="ECO:0000313" key="4">
    <source>
        <dbReference type="EMBL" id="PVD19285.1"/>
    </source>
</evidence>
<dbReference type="Gene3D" id="2.30.30.40">
    <property type="entry name" value="SH3 Domains"/>
    <property type="match status" value="2"/>
</dbReference>
<dbReference type="EMBL" id="PZQS01000013">
    <property type="protein sequence ID" value="PVD19285.1"/>
    <property type="molecule type" value="Genomic_DNA"/>
</dbReference>
<keyword evidence="5" id="KW-1185">Reference proteome</keyword>
<dbReference type="Proteomes" id="UP000245119">
    <property type="component" value="Linkage Group LG13"/>
</dbReference>
<dbReference type="AlphaFoldDB" id="A0A2T7NDR1"/>
<evidence type="ECO:0000259" key="2">
    <source>
        <dbReference type="PROSITE" id="PS50918"/>
    </source>
</evidence>
<evidence type="ECO:0000259" key="3">
    <source>
        <dbReference type="PROSITE" id="PS51416"/>
    </source>
</evidence>
<evidence type="ECO:0000256" key="1">
    <source>
        <dbReference type="SAM" id="MobiDB-lite"/>
    </source>
</evidence>
<evidence type="ECO:0000313" key="5">
    <source>
        <dbReference type="Proteomes" id="UP000245119"/>
    </source>
</evidence>
<dbReference type="SUPFAM" id="SSF117839">
    <property type="entry name" value="WWE domain"/>
    <property type="match status" value="1"/>
</dbReference>
<accession>A0A2T7NDR1</accession>
<dbReference type="STRING" id="400727.A0A2T7NDR1"/>
<dbReference type="SUPFAM" id="SSF159034">
    <property type="entry name" value="Mib/herc2 domain-like"/>
    <property type="match status" value="2"/>
</dbReference>
<gene>
    <name evidence="4" type="ORF">C0Q70_19771</name>
</gene>
<feature type="domain" description="WWE" evidence="2">
    <location>
        <begin position="806"/>
        <end position="885"/>
    </location>
</feature>
<dbReference type="OrthoDB" id="438049at2759"/>
<dbReference type="PROSITE" id="PS50918">
    <property type="entry name" value="WWE"/>
    <property type="match status" value="1"/>
</dbReference>
<protein>
    <recommendedName>
        <fullName evidence="6">MIB/HERC2 domain-containing protein</fullName>
    </recommendedName>
</protein>